<dbReference type="Proteomes" id="UP000516437">
    <property type="component" value="Chromosome 6"/>
</dbReference>
<feature type="domain" description="Agenet" evidence="1">
    <location>
        <begin position="71"/>
        <end position="126"/>
    </location>
</feature>
<dbReference type="InterPro" id="IPR014002">
    <property type="entry name" value="Agenet_dom_plant"/>
</dbReference>
<name>A0A6A1VD83_9ROSI</name>
<dbReference type="Pfam" id="PF05641">
    <property type="entry name" value="Agenet"/>
    <property type="match status" value="1"/>
</dbReference>
<gene>
    <name evidence="2" type="ORF">CJ030_MR6G013200</name>
</gene>
<organism evidence="2 3">
    <name type="scientific">Morella rubra</name>
    <name type="common">Chinese bayberry</name>
    <dbReference type="NCBI Taxonomy" id="262757"/>
    <lineage>
        <taxon>Eukaryota</taxon>
        <taxon>Viridiplantae</taxon>
        <taxon>Streptophyta</taxon>
        <taxon>Embryophyta</taxon>
        <taxon>Tracheophyta</taxon>
        <taxon>Spermatophyta</taxon>
        <taxon>Magnoliopsida</taxon>
        <taxon>eudicotyledons</taxon>
        <taxon>Gunneridae</taxon>
        <taxon>Pentapetalae</taxon>
        <taxon>rosids</taxon>
        <taxon>fabids</taxon>
        <taxon>Fagales</taxon>
        <taxon>Myricaceae</taxon>
        <taxon>Morella</taxon>
    </lineage>
</organism>
<evidence type="ECO:0000259" key="1">
    <source>
        <dbReference type="SMART" id="SM00743"/>
    </source>
</evidence>
<dbReference type="InterPro" id="IPR008395">
    <property type="entry name" value="Agenet-like_dom"/>
</dbReference>
<comment type="caution">
    <text evidence="2">The sequence shown here is derived from an EMBL/GenBank/DDBJ whole genome shotgun (WGS) entry which is preliminary data.</text>
</comment>
<dbReference type="AlphaFoldDB" id="A0A6A1VD83"/>
<protein>
    <recommendedName>
        <fullName evidence="1">Agenet domain-containing protein</fullName>
    </recommendedName>
</protein>
<feature type="domain" description="Agenet" evidence="1">
    <location>
        <begin position="1"/>
        <end position="69"/>
    </location>
</feature>
<reference evidence="2 3" key="1">
    <citation type="journal article" date="2019" name="Plant Biotechnol. J.">
        <title>The red bayberry genome and genetic basis of sex determination.</title>
        <authorList>
            <person name="Jia H.M."/>
            <person name="Jia H.J."/>
            <person name="Cai Q.L."/>
            <person name="Wang Y."/>
            <person name="Zhao H.B."/>
            <person name="Yang W.F."/>
            <person name="Wang G.Y."/>
            <person name="Li Y.H."/>
            <person name="Zhan D.L."/>
            <person name="Shen Y.T."/>
            <person name="Niu Q.F."/>
            <person name="Chang L."/>
            <person name="Qiu J."/>
            <person name="Zhao L."/>
            <person name="Xie H.B."/>
            <person name="Fu W.Y."/>
            <person name="Jin J."/>
            <person name="Li X.W."/>
            <person name="Jiao Y."/>
            <person name="Zhou C.C."/>
            <person name="Tu T."/>
            <person name="Chai C.Y."/>
            <person name="Gao J.L."/>
            <person name="Fan L.J."/>
            <person name="van de Weg E."/>
            <person name="Wang J.Y."/>
            <person name="Gao Z.S."/>
        </authorList>
    </citation>
    <scope>NUCLEOTIDE SEQUENCE [LARGE SCALE GENOMIC DNA]</scope>
    <source>
        <tissue evidence="2">Leaves</tissue>
    </source>
</reference>
<dbReference type="CDD" id="cd20405">
    <property type="entry name" value="Tudor_Agenet_AtDUF_rpt1_3"/>
    <property type="match status" value="1"/>
</dbReference>
<dbReference type="OrthoDB" id="938602at2759"/>
<accession>A0A6A1VD83</accession>
<dbReference type="CDD" id="cd20406">
    <property type="entry name" value="Tudor_Agenet_AtDUF_rpt2_4"/>
    <property type="match status" value="1"/>
</dbReference>
<dbReference type="Gene3D" id="2.30.30.140">
    <property type="match status" value="1"/>
</dbReference>
<evidence type="ECO:0000313" key="2">
    <source>
        <dbReference type="EMBL" id="KAB1209808.1"/>
    </source>
</evidence>
<dbReference type="PANTHER" id="PTHR31917">
    <property type="entry name" value="AGENET DOMAIN-CONTAINING PROTEIN-RELATED"/>
    <property type="match status" value="1"/>
</dbReference>
<dbReference type="PANTHER" id="PTHR31917:SF148">
    <property type="entry name" value="DUF724 DOMAIN-CONTAINING PROTEIN 2"/>
    <property type="match status" value="1"/>
</dbReference>
<sequence>MAFFWGDEVEVCSKEDGFVGSYFAATVIAEYRNNLYAVRYKNLVTEGESRPLIEVVRADELRPAPPEVYAAGFGLYDEVDAFDNDGWRVGKITGRKGSKYYVFFDTYGTEIGYSSSQLRAHLEWVGGK</sequence>
<keyword evidence="3" id="KW-1185">Reference proteome</keyword>
<dbReference type="EMBL" id="RXIC02000024">
    <property type="protein sequence ID" value="KAB1209808.1"/>
    <property type="molecule type" value="Genomic_DNA"/>
</dbReference>
<dbReference type="SMART" id="SM00743">
    <property type="entry name" value="Agenet"/>
    <property type="match status" value="2"/>
</dbReference>
<evidence type="ECO:0000313" key="3">
    <source>
        <dbReference type="Proteomes" id="UP000516437"/>
    </source>
</evidence>
<proteinExistence type="predicted"/>